<dbReference type="Proteomes" id="UP000609064">
    <property type="component" value="Unassembled WGS sequence"/>
</dbReference>
<organism evidence="1 2">
    <name type="scientific">Emticicia aquatilis</name>
    <dbReference type="NCBI Taxonomy" id="1537369"/>
    <lineage>
        <taxon>Bacteria</taxon>
        <taxon>Pseudomonadati</taxon>
        <taxon>Bacteroidota</taxon>
        <taxon>Cytophagia</taxon>
        <taxon>Cytophagales</taxon>
        <taxon>Leadbetterellaceae</taxon>
        <taxon>Emticicia</taxon>
    </lineage>
</organism>
<proteinExistence type="predicted"/>
<name>A0A916Z4P5_9BACT</name>
<reference evidence="1" key="1">
    <citation type="journal article" date="2014" name="Int. J. Syst. Evol. Microbiol.">
        <title>Complete genome sequence of Corynebacterium casei LMG S-19264T (=DSM 44701T), isolated from a smear-ripened cheese.</title>
        <authorList>
            <consortium name="US DOE Joint Genome Institute (JGI-PGF)"/>
            <person name="Walter F."/>
            <person name="Albersmeier A."/>
            <person name="Kalinowski J."/>
            <person name="Ruckert C."/>
        </authorList>
    </citation>
    <scope>NUCLEOTIDE SEQUENCE</scope>
    <source>
        <strain evidence="1">CGMCC 1.15958</strain>
    </source>
</reference>
<keyword evidence="2" id="KW-1185">Reference proteome</keyword>
<evidence type="ECO:0000313" key="2">
    <source>
        <dbReference type="Proteomes" id="UP000609064"/>
    </source>
</evidence>
<evidence type="ECO:0000313" key="1">
    <source>
        <dbReference type="EMBL" id="GGD76091.1"/>
    </source>
</evidence>
<reference evidence="1" key="2">
    <citation type="submission" date="2020-09" db="EMBL/GenBank/DDBJ databases">
        <authorList>
            <person name="Sun Q."/>
            <person name="Zhou Y."/>
        </authorList>
    </citation>
    <scope>NUCLEOTIDE SEQUENCE</scope>
    <source>
        <strain evidence="1">CGMCC 1.15958</strain>
    </source>
</reference>
<dbReference type="RefSeq" id="WP_188769698.1">
    <property type="nucleotide sequence ID" value="NZ_BMKK01000012.1"/>
</dbReference>
<comment type="caution">
    <text evidence="1">The sequence shown here is derived from an EMBL/GenBank/DDBJ whole genome shotgun (WGS) entry which is preliminary data.</text>
</comment>
<gene>
    <name evidence="1" type="ORF">GCM10011514_45060</name>
</gene>
<sequence length="190" mass="22149">MLYTEYKLAAEKHIKTCLGIAQAIDKLNALDNSALLVSSNKQATLHNMFYMCGYVLESISTYSVYKHYGWRPNRNVKTTDHHFSSICNFSFYPSDGYPYYVHEHKFQTNQFEVLKVPFGNTGVPLIDNSVSVDIDIQILFNIWKPEIRYHEANRNYPYLLNSHINFNETNILKFINFTNQIYNSLIQIVG</sequence>
<dbReference type="AlphaFoldDB" id="A0A916Z4P5"/>
<accession>A0A916Z4P5</accession>
<protein>
    <submittedName>
        <fullName evidence="1">Uncharacterized protein</fullName>
    </submittedName>
</protein>
<dbReference type="EMBL" id="BMKK01000012">
    <property type="protein sequence ID" value="GGD76091.1"/>
    <property type="molecule type" value="Genomic_DNA"/>
</dbReference>